<proteinExistence type="predicted"/>
<dbReference type="Pfam" id="PF08666">
    <property type="entry name" value="SAF"/>
    <property type="match status" value="1"/>
</dbReference>
<keyword evidence="3" id="KW-1185">Reference proteome</keyword>
<evidence type="ECO:0000259" key="1">
    <source>
        <dbReference type="PROSITE" id="PS50844"/>
    </source>
</evidence>
<name>A0A8J3FHQ6_9ACTN</name>
<reference evidence="2" key="1">
    <citation type="journal article" date="2014" name="Int. J. Syst. Evol. Microbiol.">
        <title>Complete genome sequence of Corynebacterium casei LMG S-19264T (=DSM 44701T), isolated from a smear-ripened cheese.</title>
        <authorList>
            <consortium name="US DOE Joint Genome Institute (JGI-PGF)"/>
            <person name="Walter F."/>
            <person name="Albersmeier A."/>
            <person name="Kalinowski J."/>
            <person name="Ruckert C."/>
        </authorList>
    </citation>
    <scope>NUCLEOTIDE SEQUENCE</scope>
    <source>
        <strain evidence="2">JCM 3091</strain>
    </source>
</reference>
<dbReference type="Gene3D" id="3.20.20.70">
    <property type="entry name" value="Aldolase class I"/>
    <property type="match status" value="1"/>
</dbReference>
<dbReference type="GO" id="GO:0016051">
    <property type="term" value="P:carbohydrate biosynthetic process"/>
    <property type="evidence" value="ECO:0007669"/>
    <property type="project" value="InterPro"/>
</dbReference>
<dbReference type="PANTHER" id="PTHR42966">
    <property type="entry name" value="N-ACETYLNEURAMINATE SYNTHASE"/>
    <property type="match status" value="1"/>
</dbReference>
<dbReference type="GO" id="GO:0047444">
    <property type="term" value="F:N-acylneuraminate-9-phosphate synthase activity"/>
    <property type="evidence" value="ECO:0007669"/>
    <property type="project" value="TreeGrafter"/>
</dbReference>
<dbReference type="InterPro" id="IPR006190">
    <property type="entry name" value="SAF_AFP_Neu5Ac"/>
</dbReference>
<dbReference type="InterPro" id="IPR036732">
    <property type="entry name" value="AFP_Neu5c_C_sf"/>
</dbReference>
<dbReference type="PANTHER" id="PTHR42966:SF1">
    <property type="entry name" value="SIALIC ACID SYNTHASE"/>
    <property type="match status" value="1"/>
</dbReference>
<evidence type="ECO:0000313" key="2">
    <source>
        <dbReference type="EMBL" id="GGK22211.1"/>
    </source>
</evidence>
<comment type="caution">
    <text evidence="2">The sequence shown here is derived from an EMBL/GenBank/DDBJ whole genome shotgun (WGS) entry which is preliminary data.</text>
</comment>
<evidence type="ECO:0000313" key="3">
    <source>
        <dbReference type="Proteomes" id="UP000662200"/>
    </source>
</evidence>
<dbReference type="Pfam" id="PF03102">
    <property type="entry name" value="NeuB"/>
    <property type="match status" value="1"/>
</dbReference>
<dbReference type="SUPFAM" id="SSF51569">
    <property type="entry name" value="Aldolase"/>
    <property type="match status" value="1"/>
</dbReference>
<dbReference type="Proteomes" id="UP000662200">
    <property type="component" value="Unassembled WGS sequence"/>
</dbReference>
<dbReference type="SUPFAM" id="SSF51269">
    <property type="entry name" value="AFP III-like domain"/>
    <property type="match status" value="1"/>
</dbReference>
<dbReference type="CDD" id="cd11615">
    <property type="entry name" value="SAF_NeuB_like"/>
    <property type="match status" value="1"/>
</dbReference>
<organism evidence="2 3">
    <name type="scientific">Pilimelia terevasa</name>
    <dbReference type="NCBI Taxonomy" id="53372"/>
    <lineage>
        <taxon>Bacteria</taxon>
        <taxon>Bacillati</taxon>
        <taxon>Actinomycetota</taxon>
        <taxon>Actinomycetes</taxon>
        <taxon>Micromonosporales</taxon>
        <taxon>Micromonosporaceae</taxon>
        <taxon>Pilimelia</taxon>
    </lineage>
</organism>
<gene>
    <name evidence="2" type="primary">neuB</name>
    <name evidence="2" type="ORF">GCM10010124_13380</name>
</gene>
<sequence length="365" mass="39001">MKVGGTVRELHISDRRIADDTAAYVIAEIGHNHEGKLEKAEELFRQAAAAGASAAKLQKRDNKALFTKQMYDQPYTGRNSYGPTYGAHREFLEFGRAEYAHLAALARELGIDFFSTAFDLPSVDFLMDLDLPAIKIASADLTNTPLLAYAAKTGKALVVSTGGATMDEVRRAVDTILPINDRLALLQCTAVYPAGPEDLHLSVIGTYRREFPGVVVGFSGHDLGNEASCLAYTLGARVVEKHFTLDQSRPGSDHHFSLDPPLLGELVASLARTRQALGAPAKVCSDKEAPAVRKMGKKLVAARDLPAGHLVTAEDVACKSPGDGMKPYQLDEVVGLRLRTPLPADGAFDADLLVTPAPVGALSAG</sequence>
<dbReference type="InterPro" id="IPR013974">
    <property type="entry name" value="SAF"/>
</dbReference>
<dbReference type="SMART" id="SM00858">
    <property type="entry name" value="SAF"/>
    <property type="match status" value="1"/>
</dbReference>
<dbReference type="PROSITE" id="PS50844">
    <property type="entry name" value="AFP_LIKE"/>
    <property type="match status" value="1"/>
</dbReference>
<dbReference type="InterPro" id="IPR013785">
    <property type="entry name" value="Aldolase_TIM"/>
</dbReference>
<dbReference type="InterPro" id="IPR013132">
    <property type="entry name" value="PseI/NeuA/B-like_N"/>
</dbReference>
<accession>A0A8J3FHQ6</accession>
<dbReference type="InterPro" id="IPR057736">
    <property type="entry name" value="SAF_PseI/NeuA/NeuB"/>
</dbReference>
<dbReference type="EMBL" id="BMQC01000003">
    <property type="protein sequence ID" value="GGK22211.1"/>
    <property type="molecule type" value="Genomic_DNA"/>
</dbReference>
<dbReference type="InterPro" id="IPR051690">
    <property type="entry name" value="PseI-like"/>
</dbReference>
<protein>
    <submittedName>
        <fullName evidence="2">N,N'-diacetyllegionaminic acid synthase</fullName>
    </submittedName>
</protein>
<dbReference type="Gene3D" id="3.90.1210.10">
    <property type="entry name" value="Antifreeze-like/N-acetylneuraminic acid synthase C-terminal domain"/>
    <property type="match status" value="1"/>
</dbReference>
<dbReference type="AlphaFoldDB" id="A0A8J3FHQ6"/>
<feature type="domain" description="AFP-like" evidence="1">
    <location>
        <begin position="298"/>
        <end position="356"/>
    </location>
</feature>
<reference evidence="2" key="2">
    <citation type="submission" date="2020-09" db="EMBL/GenBank/DDBJ databases">
        <authorList>
            <person name="Sun Q."/>
            <person name="Ohkuma M."/>
        </authorList>
    </citation>
    <scope>NUCLEOTIDE SEQUENCE</scope>
    <source>
        <strain evidence="2">JCM 3091</strain>
    </source>
</reference>